<protein>
    <submittedName>
        <fullName evidence="1">Uncharacterized protein</fullName>
    </submittedName>
</protein>
<comment type="caution">
    <text evidence="1">The sequence shown here is derived from an EMBL/GenBank/DDBJ whole genome shotgun (WGS) entry which is preliminary data.</text>
</comment>
<gene>
    <name evidence="1" type="ORF">OPT61_g3685</name>
</gene>
<dbReference type="EMBL" id="JAPHNI010000194">
    <property type="protein sequence ID" value="KAJ8114431.1"/>
    <property type="molecule type" value="Genomic_DNA"/>
</dbReference>
<keyword evidence="2" id="KW-1185">Reference proteome</keyword>
<name>A0ACC2IH10_9PLEO</name>
<reference evidence="1" key="1">
    <citation type="submission" date="2022-11" db="EMBL/GenBank/DDBJ databases">
        <title>Genome Sequence of Boeremia exigua.</title>
        <authorList>
            <person name="Buettner E."/>
        </authorList>
    </citation>
    <scope>NUCLEOTIDE SEQUENCE</scope>
    <source>
        <strain evidence="1">CU02</strain>
    </source>
</reference>
<organism evidence="1 2">
    <name type="scientific">Boeremia exigua</name>
    <dbReference type="NCBI Taxonomy" id="749465"/>
    <lineage>
        <taxon>Eukaryota</taxon>
        <taxon>Fungi</taxon>
        <taxon>Dikarya</taxon>
        <taxon>Ascomycota</taxon>
        <taxon>Pezizomycotina</taxon>
        <taxon>Dothideomycetes</taxon>
        <taxon>Pleosporomycetidae</taxon>
        <taxon>Pleosporales</taxon>
        <taxon>Pleosporineae</taxon>
        <taxon>Didymellaceae</taxon>
        <taxon>Boeremia</taxon>
    </lineage>
</organism>
<proteinExistence type="predicted"/>
<evidence type="ECO:0000313" key="1">
    <source>
        <dbReference type="EMBL" id="KAJ8114431.1"/>
    </source>
</evidence>
<accession>A0ACC2IH10</accession>
<dbReference type="Proteomes" id="UP001153331">
    <property type="component" value="Unassembled WGS sequence"/>
</dbReference>
<sequence length="72" mass="7639">MVAGQVSMSGQATKGNWNDAPHDPTLMAGQEPRSPPYPRDCGSGQVYGNAALQAHRVMSQGLSWLTCHANVT</sequence>
<evidence type="ECO:0000313" key="2">
    <source>
        <dbReference type="Proteomes" id="UP001153331"/>
    </source>
</evidence>